<keyword evidence="8" id="KW-1185">Reference proteome</keyword>
<protein>
    <submittedName>
        <fullName evidence="7">Putative gamma interferon inducible lysosomal thiol reductase GILT</fullName>
    </submittedName>
</protein>
<evidence type="ECO:0000256" key="3">
    <source>
        <dbReference type="ARBA" id="ARBA00022525"/>
    </source>
</evidence>
<accession>A0A2P6QKC8</accession>
<dbReference type="PANTHER" id="PTHR13234">
    <property type="entry name" value="GAMMA-INTERFERON INDUCIBLE LYSOSOMAL THIOL REDUCTASE GILT"/>
    <property type="match status" value="1"/>
</dbReference>
<dbReference type="EMBL" id="PDCK01000043">
    <property type="protein sequence ID" value="PRQ34627.1"/>
    <property type="molecule type" value="Genomic_DNA"/>
</dbReference>
<name>A0A2P6QKC8_ROSCH</name>
<reference evidence="7 8" key="1">
    <citation type="journal article" date="2018" name="Nat. Genet.">
        <title>The Rosa genome provides new insights in the design of modern roses.</title>
        <authorList>
            <person name="Bendahmane M."/>
        </authorList>
    </citation>
    <scope>NUCLEOTIDE SEQUENCE [LARGE SCALE GENOMIC DNA]</scope>
    <source>
        <strain evidence="8">cv. Old Blush</strain>
    </source>
</reference>
<dbReference type="Proteomes" id="UP000238479">
    <property type="component" value="Chromosome 5"/>
</dbReference>
<evidence type="ECO:0000256" key="6">
    <source>
        <dbReference type="SAM" id="SignalP"/>
    </source>
</evidence>
<dbReference type="OMA" id="TITCQEF"/>
<keyword evidence="3" id="KW-0964">Secreted</keyword>
<dbReference type="Gramene" id="PRQ34627">
    <property type="protein sequence ID" value="PRQ34627"/>
    <property type="gene ID" value="RchiOBHm_Chr5g0071111"/>
</dbReference>
<dbReference type="GO" id="GO:0005576">
    <property type="term" value="C:extracellular region"/>
    <property type="evidence" value="ECO:0007669"/>
    <property type="project" value="UniProtKB-SubCell"/>
</dbReference>
<feature type="signal peptide" evidence="6">
    <location>
        <begin position="1"/>
        <end position="28"/>
    </location>
</feature>
<gene>
    <name evidence="7" type="ORF">RchiOBHm_Chr5g0071111</name>
</gene>
<organism evidence="7 8">
    <name type="scientific">Rosa chinensis</name>
    <name type="common">China rose</name>
    <dbReference type="NCBI Taxonomy" id="74649"/>
    <lineage>
        <taxon>Eukaryota</taxon>
        <taxon>Viridiplantae</taxon>
        <taxon>Streptophyta</taxon>
        <taxon>Embryophyta</taxon>
        <taxon>Tracheophyta</taxon>
        <taxon>Spermatophyta</taxon>
        <taxon>Magnoliopsida</taxon>
        <taxon>eudicotyledons</taxon>
        <taxon>Gunneridae</taxon>
        <taxon>Pentapetalae</taxon>
        <taxon>rosids</taxon>
        <taxon>fabids</taxon>
        <taxon>Rosales</taxon>
        <taxon>Rosaceae</taxon>
        <taxon>Rosoideae</taxon>
        <taxon>Rosoideae incertae sedis</taxon>
        <taxon>Rosa</taxon>
    </lineage>
</organism>
<proteinExistence type="inferred from homology"/>
<dbReference type="PANTHER" id="PTHR13234:SF8">
    <property type="entry name" value="GAMMA-INTERFERON-INDUCIBLE LYSOSOMAL THIOL REDUCTASE"/>
    <property type="match status" value="1"/>
</dbReference>
<evidence type="ECO:0000256" key="2">
    <source>
        <dbReference type="ARBA" id="ARBA00005679"/>
    </source>
</evidence>
<evidence type="ECO:0000256" key="4">
    <source>
        <dbReference type="ARBA" id="ARBA00022729"/>
    </source>
</evidence>
<sequence length="95" mass="10364">MASKYSSLLAHLLLFVCSVLLLPNSSSSESTKVSVDLYYETLCPDCSDFIVKHLIKLFDTGLISAVDLNLVPYGNARLGTNDTITCQEFPTGETN</sequence>
<keyword evidence="4 6" id="KW-0732">Signal</keyword>
<keyword evidence="5" id="KW-0325">Glycoprotein</keyword>
<evidence type="ECO:0000256" key="5">
    <source>
        <dbReference type="ARBA" id="ARBA00023180"/>
    </source>
</evidence>
<comment type="subcellular location">
    <subcellularLocation>
        <location evidence="1">Secreted</location>
    </subcellularLocation>
</comment>
<evidence type="ECO:0000256" key="1">
    <source>
        <dbReference type="ARBA" id="ARBA00004613"/>
    </source>
</evidence>
<dbReference type="Pfam" id="PF03227">
    <property type="entry name" value="GILT"/>
    <property type="match status" value="1"/>
</dbReference>
<dbReference type="InterPro" id="IPR004911">
    <property type="entry name" value="Interferon-induced_GILT"/>
</dbReference>
<dbReference type="STRING" id="74649.A0A2P6QKC8"/>
<feature type="chain" id="PRO_5015146626" evidence="6">
    <location>
        <begin position="29"/>
        <end position="95"/>
    </location>
</feature>
<comment type="caution">
    <text evidence="7">The sequence shown here is derived from an EMBL/GenBank/DDBJ whole genome shotgun (WGS) entry which is preliminary data.</text>
</comment>
<comment type="similarity">
    <text evidence="2">Belongs to the GILT family.</text>
</comment>
<evidence type="ECO:0000313" key="8">
    <source>
        <dbReference type="Proteomes" id="UP000238479"/>
    </source>
</evidence>
<dbReference type="AlphaFoldDB" id="A0A2P6QKC8"/>
<dbReference type="GO" id="GO:0016671">
    <property type="term" value="F:oxidoreductase activity, acting on a sulfur group of donors, disulfide as acceptor"/>
    <property type="evidence" value="ECO:0007669"/>
    <property type="project" value="InterPro"/>
</dbReference>
<evidence type="ECO:0000313" key="7">
    <source>
        <dbReference type="EMBL" id="PRQ34627.1"/>
    </source>
</evidence>